<evidence type="ECO:0000256" key="3">
    <source>
        <dbReference type="ARBA" id="ARBA00022729"/>
    </source>
</evidence>
<dbReference type="EMBL" id="RQZA01000007">
    <property type="protein sequence ID" value="RRD30548.1"/>
    <property type="molecule type" value="Genomic_DNA"/>
</dbReference>
<dbReference type="InterPro" id="IPR008966">
    <property type="entry name" value="Adhesion_dom_sf"/>
</dbReference>
<dbReference type="SUPFAM" id="SSF49401">
    <property type="entry name" value="Bacterial adhesins"/>
    <property type="match status" value="1"/>
</dbReference>
<dbReference type="Pfam" id="PF17802">
    <property type="entry name" value="SpaA"/>
    <property type="match status" value="1"/>
</dbReference>
<dbReference type="Gene3D" id="2.60.40.10">
    <property type="entry name" value="Immunoglobulins"/>
    <property type="match status" value="1"/>
</dbReference>
<sequence length="909" mass="97670">MEFKTGSYNKSNGLIRICQKNIWLALLTLVTLVISSFAFVESVKAKELDNVIVRTRVWDSNQSNVNPNQLRVNSLYTVIADFDLTGYDNNLENGDYFVFHLPAPMDVKTASTKFAFEGFEVADVQITSNGSNAGGQVRVTLENLDKWMKSKGYTSVKGVKGNFQASVRFTEEIKQKTLDLVAYNASNTITVTVLPALPPSTYDGSAINYNKVGGLAGNKTWNSPLLGRKGTQAHTWRVRLNENGLSHDDYIVTDSIKSEGFQFIPESFKLLKVKQGTWTSSGYDTKQAVAVDFADKLVFNDKYTEFTLKLGAVSGDGYFLSYDTTATNDGSILTNFLQARNGDQVIKPLTNRNNTAITVSRESTVAGSITMKGQADEITIYKRDGDTYRGLNGVEFELTDLTTGQVVKTATTDTNSVTGVNGYLRFGQLIANHRYSIREVAPLDGYVASNEAFEFTIDPNATEGITKYWNNYRKPAIATIEATKVLKGRQLTADEYTFELVNSAGVVVATAKNDASGKVTFPNQSFTIEKDQVFTIREVKESLVGITYDDTTKEVRVSVADTGNGLEATVTYADGAAIFTNTYTPTAIKVNVGVTKRLVGRTLKADEFEFVLTDNNTGQVVERIKNAQGGLVEFTDLTFKQAGQYVYTITETNGGQTIDNVTYDGKTITATITVTADPVTGALSHTVDYSDGGVFENVYTEPTTTSTTTTTTTTSTTTTAEPSTTSTTSTTVEPTTTSTTTTTAEPTTTSTTMTTAEPTTTSTTTTTAEPTTTSTTTTTAEPTTTSATTTTTEPTTTSTTTTTTEPTTVATTTTAEPTTTVATTTTAELTTTVATTTTAEPTTTSTSTTTTTTVVPDVTTSQTPPPVGKKRKLLPKTGEESGLTASLIGLALMAVAGVAGLLYRKSKEA</sequence>
<name>A0A3P1V9X1_9STRE</name>
<accession>A0A3P1V9X1</accession>
<organism evidence="8 9">
    <name type="scientific">Streptococcus minor</name>
    <dbReference type="NCBI Taxonomy" id="229549"/>
    <lineage>
        <taxon>Bacteria</taxon>
        <taxon>Bacillati</taxon>
        <taxon>Bacillota</taxon>
        <taxon>Bacilli</taxon>
        <taxon>Lactobacillales</taxon>
        <taxon>Streptococcaceae</taxon>
        <taxon>Streptococcus</taxon>
    </lineage>
</organism>
<evidence type="ECO:0000256" key="5">
    <source>
        <dbReference type="SAM" id="MobiDB-lite"/>
    </source>
</evidence>
<keyword evidence="6" id="KW-0812">Transmembrane</keyword>
<dbReference type="Pfam" id="PF12892">
    <property type="entry name" value="FctA"/>
    <property type="match status" value="2"/>
</dbReference>
<dbReference type="NCBIfam" id="TIGR01167">
    <property type="entry name" value="LPXTG_anchor"/>
    <property type="match status" value="1"/>
</dbReference>
<comment type="caution">
    <text evidence="8">The sequence shown here is derived from an EMBL/GenBank/DDBJ whole genome shotgun (WGS) entry which is preliminary data.</text>
</comment>
<keyword evidence="2" id="KW-0964">Secreted</keyword>
<proteinExistence type="predicted"/>
<evidence type="ECO:0000259" key="7">
    <source>
        <dbReference type="PROSITE" id="PS50847"/>
    </source>
</evidence>
<dbReference type="Pfam" id="PF00746">
    <property type="entry name" value="Gram_pos_anchor"/>
    <property type="match status" value="1"/>
</dbReference>
<dbReference type="NCBIfam" id="TIGR03786">
    <property type="entry name" value="strep_pil_rpt"/>
    <property type="match status" value="2"/>
</dbReference>
<dbReference type="InterPro" id="IPR022464">
    <property type="entry name" value="Strep_pil_isopept_link"/>
</dbReference>
<dbReference type="PROSITE" id="PS50847">
    <property type="entry name" value="GRAM_POS_ANCHORING"/>
    <property type="match status" value="1"/>
</dbReference>
<keyword evidence="6" id="KW-0472">Membrane</keyword>
<evidence type="ECO:0000256" key="2">
    <source>
        <dbReference type="ARBA" id="ARBA00022525"/>
    </source>
</evidence>
<keyword evidence="1" id="KW-0134">Cell wall</keyword>
<protein>
    <submittedName>
        <fullName evidence="8">LPXTG cell wall anchor domain-containing protein</fullName>
    </submittedName>
</protein>
<evidence type="ECO:0000256" key="4">
    <source>
        <dbReference type="ARBA" id="ARBA00023088"/>
    </source>
</evidence>
<dbReference type="InterPro" id="IPR013783">
    <property type="entry name" value="Ig-like_fold"/>
</dbReference>
<evidence type="ECO:0000256" key="1">
    <source>
        <dbReference type="ARBA" id="ARBA00022512"/>
    </source>
</evidence>
<dbReference type="STRING" id="1123309.GCA_000377005_00662"/>
<dbReference type="InterPro" id="IPR038174">
    <property type="entry name" value="Strep_pil_link_sf"/>
</dbReference>
<dbReference type="InterPro" id="IPR041033">
    <property type="entry name" value="SpaA_PFL_dom_1"/>
</dbReference>
<evidence type="ECO:0000313" key="9">
    <source>
        <dbReference type="Proteomes" id="UP000281771"/>
    </source>
</evidence>
<keyword evidence="9" id="KW-1185">Reference proteome</keyword>
<reference evidence="8 9" key="1">
    <citation type="submission" date="2018-11" db="EMBL/GenBank/DDBJ databases">
        <title>Genomes From Bacteria Associated with the Canine Oral Cavity: a Test Case for Automated Genome-Based Taxonomic Assignment.</title>
        <authorList>
            <person name="Coil D.A."/>
            <person name="Jospin G."/>
            <person name="Darling A.E."/>
            <person name="Wallis C."/>
            <person name="Davis I.J."/>
            <person name="Harris S."/>
            <person name="Eisen J.A."/>
            <person name="Holcombe L.J."/>
            <person name="O'Flynn C."/>
        </authorList>
    </citation>
    <scope>NUCLEOTIDE SEQUENCE [LARGE SCALE GENOMIC DNA]</scope>
    <source>
        <strain evidence="8 9">OH4621_COT-116</strain>
    </source>
</reference>
<dbReference type="Proteomes" id="UP000281771">
    <property type="component" value="Unassembled WGS sequence"/>
</dbReference>
<feature type="domain" description="Gram-positive cocci surface proteins LPxTG" evidence="7">
    <location>
        <begin position="874"/>
        <end position="909"/>
    </location>
</feature>
<evidence type="ECO:0000256" key="6">
    <source>
        <dbReference type="SAM" id="Phobius"/>
    </source>
</evidence>
<keyword evidence="6" id="KW-1133">Transmembrane helix</keyword>
<feature type="compositionally biased region" description="Low complexity" evidence="5">
    <location>
        <begin position="700"/>
        <end position="861"/>
    </location>
</feature>
<evidence type="ECO:0000313" key="8">
    <source>
        <dbReference type="EMBL" id="RRD30548.1"/>
    </source>
</evidence>
<dbReference type="Gene3D" id="2.60.40.3050">
    <property type="match status" value="2"/>
</dbReference>
<dbReference type="InterPro" id="IPR019931">
    <property type="entry name" value="LPXTG_anchor"/>
</dbReference>
<gene>
    <name evidence="8" type="ORF">EII38_08040</name>
</gene>
<feature type="transmembrane region" description="Helical" evidence="6">
    <location>
        <begin position="883"/>
        <end position="903"/>
    </location>
</feature>
<keyword evidence="3" id="KW-0732">Signal</keyword>
<keyword evidence="4" id="KW-0572">Peptidoglycan-anchor</keyword>
<feature type="transmembrane region" description="Helical" evidence="6">
    <location>
        <begin position="21"/>
        <end position="40"/>
    </location>
</feature>
<dbReference type="AlphaFoldDB" id="A0A3P1V9X1"/>
<dbReference type="Gene3D" id="2.60.40.740">
    <property type="match status" value="1"/>
</dbReference>
<feature type="region of interest" description="Disordered" evidence="5">
    <location>
        <begin position="699"/>
        <end position="877"/>
    </location>
</feature>